<protein>
    <submittedName>
        <fullName evidence="3">Uncharacterized protein LOC108043625</fullName>
    </submittedName>
</protein>
<keyword evidence="2" id="KW-0732">Signal</keyword>
<feature type="chain" id="PRO_5028085125" evidence="2">
    <location>
        <begin position="20"/>
        <end position="188"/>
    </location>
</feature>
<reference evidence="3" key="1">
    <citation type="submission" date="2025-08" db="UniProtKB">
        <authorList>
            <consortium name="RefSeq"/>
        </authorList>
    </citation>
    <scope>IDENTIFICATION</scope>
</reference>
<dbReference type="OrthoDB" id="7842679at2759"/>
<dbReference type="RefSeq" id="XP_016977895.1">
    <property type="nucleotide sequence ID" value="XM_017122406.1"/>
</dbReference>
<sequence length="188" mass="21461">MKLETFWLIIILKAGLVECGLKSHAELIRQAIKIDNKIKDIVRKVTGFAKGNLEFKESYENLRIPLMENYTSLNSKLVHVREFEAYNNERLQLEQSIILAINKLKVSSSENCEKLNKNVRKELVSKLTDTNTKKREALKNLENRTCQNDGTSKSSTTSLISTTEKSQISPTKIYISSKDPVSKINNEQ</sequence>
<evidence type="ECO:0000256" key="2">
    <source>
        <dbReference type="SAM" id="SignalP"/>
    </source>
</evidence>
<dbReference type="AlphaFoldDB" id="A0A6P4EI88"/>
<name>A0A6P4EI88_DRORH</name>
<gene>
    <name evidence="3" type="primary">LOC108043625</name>
</gene>
<proteinExistence type="predicted"/>
<feature type="signal peptide" evidence="2">
    <location>
        <begin position="1"/>
        <end position="19"/>
    </location>
</feature>
<feature type="region of interest" description="Disordered" evidence="1">
    <location>
        <begin position="145"/>
        <end position="164"/>
    </location>
</feature>
<evidence type="ECO:0000313" key="3">
    <source>
        <dbReference type="RefSeq" id="XP_016977895.1"/>
    </source>
</evidence>
<organism evidence="3">
    <name type="scientific">Drosophila rhopaloa</name>
    <name type="common">Fruit fly</name>
    <dbReference type="NCBI Taxonomy" id="1041015"/>
    <lineage>
        <taxon>Eukaryota</taxon>
        <taxon>Metazoa</taxon>
        <taxon>Ecdysozoa</taxon>
        <taxon>Arthropoda</taxon>
        <taxon>Hexapoda</taxon>
        <taxon>Insecta</taxon>
        <taxon>Pterygota</taxon>
        <taxon>Neoptera</taxon>
        <taxon>Endopterygota</taxon>
        <taxon>Diptera</taxon>
        <taxon>Brachycera</taxon>
        <taxon>Muscomorpha</taxon>
        <taxon>Ephydroidea</taxon>
        <taxon>Drosophilidae</taxon>
        <taxon>Drosophila</taxon>
        <taxon>Sophophora</taxon>
    </lineage>
</organism>
<evidence type="ECO:0000256" key="1">
    <source>
        <dbReference type="SAM" id="MobiDB-lite"/>
    </source>
</evidence>
<accession>A0A6P4EI88</accession>
<feature type="compositionally biased region" description="Low complexity" evidence="1">
    <location>
        <begin position="151"/>
        <end position="163"/>
    </location>
</feature>